<evidence type="ECO:0000313" key="2">
    <source>
        <dbReference type="EMBL" id="WYJ79573.1"/>
    </source>
</evidence>
<keyword evidence="3" id="KW-1185">Reference proteome</keyword>
<sequence length="292" mass="32713">MNIFEGKFGTLAKRKVSFDGSKVMIKKNEFKLSDIKCVYYKTPSTQGSVWNYVYLSLDGEPFDGENIFLQNVFTFTDKQTEKAMELLSLLPLEVIDQGIAIESIQETEYSDNTAIVGLTILLDYDKEFISFLWAKRNIPFDNILDFEIVENGQSKIASGAKAAAVGTVLFGPAGMITGAIIGKGKEKELVDNLYLEVSIKDEPPIKIEIISKKVRKDSKKFRNGLDHLIQIAEKLQPIVEKNNLDEAPSIENIVPSNQTSVTDELRAFKSLLDDGIITQEEFDLKKAELLSK</sequence>
<dbReference type="Pfam" id="PF09851">
    <property type="entry name" value="SHOCT"/>
    <property type="match status" value="1"/>
</dbReference>
<reference evidence="2 3" key="2">
    <citation type="submission" date="2024-03" db="EMBL/GenBank/DDBJ databases">
        <title>The Genome Sequence of Enterococcus sp. DIV1094.</title>
        <authorList>
            <consortium name="The Broad Institute Genomics Platform"/>
            <consortium name="The Broad Institute Microbial Omics Core"/>
            <consortium name="The Broad Institute Genomic Center for Infectious Diseases"/>
            <person name="Earl A."/>
            <person name="Manson A."/>
            <person name="Gilmore M."/>
            <person name="Schwartman J."/>
            <person name="Shea T."/>
            <person name="Abouelleil A."/>
            <person name="Cao P."/>
            <person name="Chapman S."/>
            <person name="Cusick C."/>
            <person name="Young S."/>
            <person name="Neafsey D."/>
            <person name="Nusbaum C."/>
            <person name="Birren B."/>
        </authorList>
    </citation>
    <scope>NUCLEOTIDE SEQUENCE [LARGE SCALE GENOMIC DNA]</scope>
    <source>
        <strain evidence="2 3">DIV1094</strain>
    </source>
</reference>
<proteinExistence type="predicted"/>
<name>A0ABZ2SUZ8_9ENTE</name>
<feature type="domain" description="SHOCT" evidence="1">
    <location>
        <begin position="263"/>
        <end position="290"/>
    </location>
</feature>
<protein>
    <recommendedName>
        <fullName evidence="1">SHOCT domain-containing protein</fullName>
    </recommendedName>
</protein>
<dbReference type="InterPro" id="IPR018649">
    <property type="entry name" value="SHOCT"/>
</dbReference>
<evidence type="ECO:0000313" key="3">
    <source>
        <dbReference type="Proteomes" id="UP000664360"/>
    </source>
</evidence>
<dbReference type="EMBL" id="CP147250">
    <property type="protein sequence ID" value="WYJ79573.1"/>
    <property type="molecule type" value="Genomic_DNA"/>
</dbReference>
<evidence type="ECO:0000259" key="1">
    <source>
        <dbReference type="Pfam" id="PF09851"/>
    </source>
</evidence>
<organism evidence="2 3">
    <name type="scientific">Candidatus Enterococcus mangumiae</name>
    <dbReference type="NCBI Taxonomy" id="2230878"/>
    <lineage>
        <taxon>Bacteria</taxon>
        <taxon>Bacillati</taxon>
        <taxon>Bacillota</taxon>
        <taxon>Bacilli</taxon>
        <taxon>Lactobacillales</taxon>
        <taxon>Enterococcaceae</taxon>
        <taxon>Enterococcus</taxon>
    </lineage>
</organism>
<dbReference type="RefSeq" id="WP_206857599.1">
    <property type="nucleotide sequence ID" value="NZ_CP147250.1"/>
</dbReference>
<dbReference type="Proteomes" id="UP000664360">
    <property type="component" value="Chromosome"/>
</dbReference>
<reference evidence="2 3" key="1">
    <citation type="submission" date="2021-03" db="EMBL/GenBank/DDBJ databases">
        <authorList>
            <person name="Gilmore M.S."/>
            <person name="Schwartzman J."/>
            <person name="Van Tyne D."/>
            <person name="Martin M."/>
            <person name="Earl A.M."/>
            <person name="Manson A.L."/>
            <person name="Straub T."/>
            <person name="Salamzade R."/>
            <person name="Saavedra J."/>
            <person name="Lebreton F."/>
            <person name="Prichula J."/>
            <person name="Schaufler K."/>
            <person name="Gaca A."/>
            <person name="Sgardioli B."/>
            <person name="Wagenaar J."/>
            <person name="Strong T."/>
        </authorList>
    </citation>
    <scope>NUCLEOTIDE SEQUENCE [LARGE SCALE GENOMIC DNA]</scope>
    <source>
        <strain evidence="2 3">DIV1094</strain>
    </source>
</reference>
<gene>
    <name evidence="2" type="ORF">DOK79_001113</name>
</gene>
<accession>A0ABZ2SUZ8</accession>